<reference evidence="1" key="1">
    <citation type="journal article" date="2014" name="Front. Microbiol.">
        <title>High frequency of phylogenetically diverse reductive dehalogenase-homologous genes in deep subseafloor sedimentary metagenomes.</title>
        <authorList>
            <person name="Kawai M."/>
            <person name="Futagami T."/>
            <person name="Toyoda A."/>
            <person name="Takaki Y."/>
            <person name="Nishi S."/>
            <person name="Hori S."/>
            <person name="Arai W."/>
            <person name="Tsubouchi T."/>
            <person name="Morono Y."/>
            <person name="Uchiyama I."/>
            <person name="Ito T."/>
            <person name="Fujiyama A."/>
            <person name="Inagaki F."/>
            <person name="Takami H."/>
        </authorList>
    </citation>
    <scope>NUCLEOTIDE SEQUENCE</scope>
    <source>
        <strain evidence="1">Expedition CK06-06</strain>
    </source>
</reference>
<dbReference type="AlphaFoldDB" id="X1GPA7"/>
<proteinExistence type="predicted"/>
<sequence length="32" mass="3260">TEEVVMAADTGSCAAKTVNTLGGFDIGLKGFR</sequence>
<evidence type="ECO:0000313" key="1">
    <source>
        <dbReference type="EMBL" id="GAH59726.1"/>
    </source>
</evidence>
<gene>
    <name evidence="1" type="ORF">S03H2_27253</name>
</gene>
<dbReference type="EMBL" id="BARU01016246">
    <property type="protein sequence ID" value="GAH59726.1"/>
    <property type="molecule type" value="Genomic_DNA"/>
</dbReference>
<comment type="caution">
    <text evidence="1">The sequence shown here is derived from an EMBL/GenBank/DDBJ whole genome shotgun (WGS) entry which is preliminary data.</text>
</comment>
<protein>
    <submittedName>
        <fullName evidence="1">Uncharacterized protein</fullName>
    </submittedName>
</protein>
<feature type="non-terminal residue" evidence="1">
    <location>
        <position position="1"/>
    </location>
</feature>
<name>X1GPA7_9ZZZZ</name>
<organism evidence="1">
    <name type="scientific">marine sediment metagenome</name>
    <dbReference type="NCBI Taxonomy" id="412755"/>
    <lineage>
        <taxon>unclassified sequences</taxon>
        <taxon>metagenomes</taxon>
        <taxon>ecological metagenomes</taxon>
    </lineage>
</organism>
<accession>X1GPA7</accession>